<reference evidence="1 2" key="1">
    <citation type="submission" date="2018-08" db="EMBL/GenBank/DDBJ databases">
        <title>A genome reference for cultivated species of the human gut microbiota.</title>
        <authorList>
            <person name="Zou Y."/>
            <person name="Xue W."/>
            <person name="Luo G."/>
        </authorList>
    </citation>
    <scope>NUCLEOTIDE SEQUENCE [LARGE SCALE GENOMIC DNA]</scope>
    <source>
        <strain evidence="1 2">TF08-13</strain>
    </source>
</reference>
<protein>
    <submittedName>
        <fullName evidence="1">Uncharacterized protein</fullName>
    </submittedName>
</protein>
<proteinExistence type="predicted"/>
<name>A0A3E4QW64_BACUN</name>
<evidence type="ECO:0000313" key="1">
    <source>
        <dbReference type="EMBL" id="RGL11420.1"/>
    </source>
</evidence>
<evidence type="ECO:0000313" key="2">
    <source>
        <dbReference type="Proteomes" id="UP000260795"/>
    </source>
</evidence>
<comment type="caution">
    <text evidence="1">The sequence shown here is derived from an EMBL/GenBank/DDBJ whole genome shotgun (WGS) entry which is preliminary data.</text>
</comment>
<gene>
    <name evidence="1" type="ORF">DXC80_14060</name>
</gene>
<dbReference type="EMBL" id="QSRK01000023">
    <property type="protein sequence ID" value="RGL11420.1"/>
    <property type="molecule type" value="Genomic_DNA"/>
</dbReference>
<organism evidence="1 2">
    <name type="scientific">Bacteroides uniformis</name>
    <dbReference type="NCBI Taxonomy" id="820"/>
    <lineage>
        <taxon>Bacteria</taxon>
        <taxon>Pseudomonadati</taxon>
        <taxon>Bacteroidota</taxon>
        <taxon>Bacteroidia</taxon>
        <taxon>Bacteroidales</taxon>
        <taxon>Bacteroidaceae</taxon>
        <taxon>Bacteroides</taxon>
    </lineage>
</organism>
<accession>A0A3E4QW64</accession>
<sequence length="205" mass="24175">MSDLILTEFDLQEFNEWMLTIQKASEDLNYILKKIRGMGYEKITLNELLKNPRGICKEILSEKNVLNRIFEKRQIGIFDLENPDYDNCLKEVRSKSIRVAHLRKRLLRVYELLVSYGFKPEDLFEEENGKVVISQRVEHSYFSRNASYLNSGEEALSILYDICDSLMKLKQHKINLHVLQNLLVSEERYKVDMKAFEKFVDSNGI</sequence>
<dbReference type="Proteomes" id="UP000260795">
    <property type="component" value="Unassembled WGS sequence"/>
</dbReference>
<dbReference type="RefSeq" id="WP_117681416.1">
    <property type="nucleotide sequence ID" value="NZ_JAQNQZ010000037.1"/>
</dbReference>
<dbReference type="AlphaFoldDB" id="A0A3E4QW64"/>